<proteinExistence type="predicted"/>
<accession>A0A2V3IWJ5</accession>
<evidence type="ECO:0000313" key="2">
    <source>
        <dbReference type="EMBL" id="PXF46459.1"/>
    </source>
</evidence>
<dbReference type="Proteomes" id="UP000247409">
    <property type="component" value="Unassembled WGS sequence"/>
</dbReference>
<feature type="chain" id="PRO_5016097283" evidence="1">
    <location>
        <begin position="19"/>
        <end position="161"/>
    </location>
</feature>
<evidence type="ECO:0000256" key="1">
    <source>
        <dbReference type="SAM" id="SignalP"/>
    </source>
</evidence>
<keyword evidence="1" id="KW-0732">Signal</keyword>
<name>A0A2V3IWJ5_9FLOR</name>
<reference evidence="2 3" key="1">
    <citation type="journal article" date="2018" name="Mol. Biol. Evol.">
        <title>Analysis of the draft genome of the red seaweed Gracilariopsis chorda provides insights into genome size evolution in Rhodophyta.</title>
        <authorList>
            <person name="Lee J."/>
            <person name="Yang E.C."/>
            <person name="Graf L."/>
            <person name="Yang J.H."/>
            <person name="Qiu H."/>
            <person name="Zel Zion U."/>
            <person name="Chan C.X."/>
            <person name="Stephens T.G."/>
            <person name="Weber A.P.M."/>
            <person name="Boo G.H."/>
            <person name="Boo S.M."/>
            <person name="Kim K.M."/>
            <person name="Shin Y."/>
            <person name="Jung M."/>
            <person name="Lee S.J."/>
            <person name="Yim H.S."/>
            <person name="Lee J.H."/>
            <person name="Bhattacharya D."/>
            <person name="Yoon H.S."/>
        </authorList>
    </citation>
    <scope>NUCLEOTIDE SEQUENCE [LARGE SCALE GENOMIC DNA]</scope>
    <source>
        <strain evidence="2 3">SKKU-2015</strain>
        <tissue evidence="2">Whole body</tissue>
    </source>
</reference>
<comment type="caution">
    <text evidence="2">The sequence shown here is derived from an EMBL/GenBank/DDBJ whole genome shotgun (WGS) entry which is preliminary data.</text>
</comment>
<keyword evidence="3" id="KW-1185">Reference proteome</keyword>
<feature type="signal peptide" evidence="1">
    <location>
        <begin position="1"/>
        <end position="18"/>
    </location>
</feature>
<sequence length="161" mass="18573">MKLFSFFLVLALLGVCLAVPTEDAVAVGDKLEENLGAVLAEQADHEVIDASERLGDVSDIEELEDEAIDAAERFEDVSGIDEVNDDDNIGLDVSDRSYCKYYTYHCYRLKCRRRRFPYKYRGYGGKGKGKLKCTKKNFSRRYKPSCLWKKTCWCTKKCRYY</sequence>
<evidence type="ECO:0000313" key="3">
    <source>
        <dbReference type="Proteomes" id="UP000247409"/>
    </source>
</evidence>
<dbReference type="EMBL" id="NBIV01000038">
    <property type="protein sequence ID" value="PXF46459.1"/>
    <property type="molecule type" value="Genomic_DNA"/>
</dbReference>
<gene>
    <name evidence="2" type="ORF">BWQ96_03784</name>
</gene>
<protein>
    <submittedName>
        <fullName evidence="2">Uncharacterized protein</fullName>
    </submittedName>
</protein>
<organism evidence="2 3">
    <name type="scientific">Gracilariopsis chorda</name>
    <dbReference type="NCBI Taxonomy" id="448386"/>
    <lineage>
        <taxon>Eukaryota</taxon>
        <taxon>Rhodophyta</taxon>
        <taxon>Florideophyceae</taxon>
        <taxon>Rhodymeniophycidae</taxon>
        <taxon>Gracilariales</taxon>
        <taxon>Gracilariaceae</taxon>
        <taxon>Gracilariopsis</taxon>
    </lineage>
</organism>
<dbReference type="AlphaFoldDB" id="A0A2V3IWJ5"/>